<reference evidence="2" key="1">
    <citation type="submission" date="2022-10" db="EMBL/GenBank/DDBJ databases">
        <title>Cytochrome P450 Catalyzes Benzene Ring Formation in the Biosynthesis of Trialkyl-Substituted Aromatic Polyketides.</title>
        <authorList>
            <person name="Zhao E."/>
            <person name="Ge H."/>
        </authorList>
    </citation>
    <scope>NUCLEOTIDE SEQUENCE</scope>
    <source>
        <strain evidence="2">NA0869</strain>
    </source>
</reference>
<sequence length="58" mass="6067">MIRHIVRALCAASLVIPPLALSSPAHAVTTCAVNGRPVTGTTVNGTPGHDLIRCEYPF</sequence>
<feature type="chain" id="PRO_5045700917" evidence="1">
    <location>
        <begin position="28"/>
        <end position="58"/>
    </location>
</feature>
<protein>
    <submittedName>
        <fullName evidence="2">Uncharacterized protein</fullName>
    </submittedName>
</protein>
<evidence type="ECO:0000313" key="2">
    <source>
        <dbReference type="EMBL" id="UYQ65131.1"/>
    </source>
</evidence>
<name>A0ABY6IDP3_STRPE</name>
<dbReference type="EMBL" id="CP107567">
    <property type="protein sequence ID" value="UYQ65131.1"/>
    <property type="molecule type" value="Genomic_DNA"/>
</dbReference>
<evidence type="ECO:0000256" key="1">
    <source>
        <dbReference type="SAM" id="SignalP"/>
    </source>
</evidence>
<dbReference type="Proteomes" id="UP001163878">
    <property type="component" value="Chromosome"/>
</dbReference>
<gene>
    <name evidence="2" type="ORF">OGH68_29165</name>
</gene>
<dbReference type="RefSeq" id="WP_264248057.1">
    <property type="nucleotide sequence ID" value="NZ_CP107567.1"/>
</dbReference>
<keyword evidence="3" id="KW-1185">Reference proteome</keyword>
<proteinExistence type="predicted"/>
<keyword evidence="1" id="KW-0732">Signal</keyword>
<organism evidence="2 3">
    <name type="scientific">Streptomyces peucetius</name>
    <dbReference type="NCBI Taxonomy" id="1950"/>
    <lineage>
        <taxon>Bacteria</taxon>
        <taxon>Bacillati</taxon>
        <taxon>Actinomycetota</taxon>
        <taxon>Actinomycetes</taxon>
        <taxon>Kitasatosporales</taxon>
        <taxon>Streptomycetaceae</taxon>
        <taxon>Streptomyces</taxon>
    </lineage>
</organism>
<evidence type="ECO:0000313" key="3">
    <source>
        <dbReference type="Proteomes" id="UP001163878"/>
    </source>
</evidence>
<accession>A0ABY6IDP3</accession>
<feature type="signal peptide" evidence="1">
    <location>
        <begin position="1"/>
        <end position="27"/>
    </location>
</feature>